<protein>
    <submittedName>
        <fullName evidence="1">Uncharacterized protein</fullName>
    </submittedName>
</protein>
<reference evidence="1" key="1">
    <citation type="submission" date="2014-09" db="EMBL/GenBank/DDBJ databases">
        <authorList>
            <person name="Magalhaes I.L.F."/>
            <person name="Oliveira U."/>
            <person name="Santos F.R."/>
            <person name="Vidigal T.H.D.A."/>
            <person name="Brescovit A.D."/>
            <person name="Santos A.J."/>
        </authorList>
    </citation>
    <scope>NUCLEOTIDE SEQUENCE</scope>
    <source>
        <tissue evidence="1">Shoot tissue taken approximately 20 cm above the soil surface</tissue>
    </source>
</reference>
<proteinExistence type="predicted"/>
<reference evidence="1" key="2">
    <citation type="journal article" date="2015" name="Data Brief">
        <title>Shoot transcriptome of the giant reed, Arundo donax.</title>
        <authorList>
            <person name="Barrero R.A."/>
            <person name="Guerrero F.D."/>
            <person name="Moolhuijzen P."/>
            <person name="Goolsby J.A."/>
            <person name="Tidwell J."/>
            <person name="Bellgard S.E."/>
            <person name="Bellgard M.I."/>
        </authorList>
    </citation>
    <scope>NUCLEOTIDE SEQUENCE</scope>
    <source>
        <tissue evidence="1">Shoot tissue taken approximately 20 cm above the soil surface</tissue>
    </source>
</reference>
<accession>A0A0A9C638</accession>
<name>A0A0A9C638_ARUDO</name>
<sequence length="37" mass="4193">MVEVSKLDVSASQGEYSLRRVVYLLMDVPSVQKLNHT</sequence>
<organism evidence="1">
    <name type="scientific">Arundo donax</name>
    <name type="common">Giant reed</name>
    <name type="synonym">Donax arundinaceus</name>
    <dbReference type="NCBI Taxonomy" id="35708"/>
    <lineage>
        <taxon>Eukaryota</taxon>
        <taxon>Viridiplantae</taxon>
        <taxon>Streptophyta</taxon>
        <taxon>Embryophyta</taxon>
        <taxon>Tracheophyta</taxon>
        <taxon>Spermatophyta</taxon>
        <taxon>Magnoliopsida</taxon>
        <taxon>Liliopsida</taxon>
        <taxon>Poales</taxon>
        <taxon>Poaceae</taxon>
        <taxon>PACMAD clade</taxon>
        <taxon>Arundinoideae</taxon>
        <taxon>Arundineae</taxon>
        <taxon>Arundo</taxon>
    </lineage>
</organism>
<evidence type="ECO:0000313" key="1">
    <source>
        <dbReference type="EMBL" id="JAD71754.1"/>
    </source>
</evidence>
<dbReference type="EMBL" id="GBRH01226141">
    <property type="protein sequence ID" value="JAD71754.1"/>
    <property type="molecule type" value="Transcribed_RNA"/>
</dbReference>
<dbReference type="AlphaFoldDB" id="A0A0A9C638"/>